<reference evidence="5" key="1">
    <citation type="submission" date="2020-06" db="EMBL/GenBank/DDBJ databases">
        <title>Genomes of multiple members of Pneumocystis genus reveal paths to human pathogen Pneumocystis jirovecii.</title>
        <authorList>
            <person name="Cisse O.H."/>
            <person name="Ma L."/>
            <person name="Dekker J."/>
            <person name="Khil P."/>
            <person name="Jo J."/>
            <person name="Brenchley J."/>
            <person name="Blair R."/>
            <person name="Pahar B."/>
            <person name="Chabe M."/>
            <person name="Van Rompay K.A."/>
            <person name="Keesler R."/>
            <person name="Sukura A."/>
            <person name="Hirsch V."/>
            <person name="Kutty G."/>
            <person name="Liu Y."/>
            <person name="Peng L."/>
            <person name="Chen J."/>
            <person name="Song J."/>
            <person name="Weissenbacher-Lang C."/>
            <person name="Xu J."/>
            <person name="Upham N.S."/>
            <person name="Stajich J.E."/>
            <person name="Cuomo C.A."/>
            <person name="Cushion M.T."/>
            <person name="Kovacs J.A."/>
        </authorList>
    </citation>
    <scope>NUCLEOTIDE SEQUENCE</scope>
    <source>
        <strain evidence="5">2A</strain>
    </source>
</reference>
<dbReference type="InterPro" id="IPR034257">
    <property type="entry name" value="Acinus_RRM"/>
</dbReference>
<dbReference type="PROSITE" id="PS50800">
    <property type="entry name" value="SAP"/>
    <property type="match status" value="1"/>
</dbReference>
<dbReference type="PROSITE" id="PS50002">
    <property type="entry name" value="SH3"/>
    <property type="match status" value="1"/>
</dbReference>
<dbReference type="SUPFAM" id="SSF50044">
    <property type="entry name" value="SH3-domain"/>
    <property type="match status" value="1"/>
</dbReference>
<evidence type="ECO:0000313" key="6">
    <source>
        <dbReference type="Proteomes" id="UP000663699"/>
    </source>
</evidence>
<dbReference type="Pfam" id="PF02037">
    <property type="entry name" value="SAP"/>
    <property type="match status" value="1"/>
</dbReference>
<evidence type="ECO:0008006" key="7">
    <source>
        <dbReference type="Google" id="ProtNLM"/>
    </source>
</evidence>
<dbReference type="InterPro" id="IPR003034">
    <property type="entry name" value="SAP_dom"/>
</dbReference>
<dbReference type="SMART" id="SM00326">
    <property type="entry name" value="SH3"/>
    <property type="match status" value="1"/>
</dbReference>
<keyword evidence="6" id="KW-1185">Reference proteome</keyword>
<dbReference type="Gene3D" id="1.10.720.30">
    <property type="entry name" value="SAP domain"/>
    <property type="match status" value="1"/>
</dbReference>
<dbReference type="OrthoDB" id="5348404at2759"/>
<keyword evidence="1 2" id="KW-0728">SH3 domain</keyword>
<dbReference type="InterPro" id="IPR036361">
    <property type="entry name" value="SAP_dom_sf"/>
</dbReference>
<dbReference type="PRINTS" id="PR00499">
    <property type="entry name" value="P67PHOX"/>
</dbReference>
<protein>
    <recommendedName>
        <fullName evidence="7">SAP domain-containing protein</fullName>
    </recommendedName>
</protein>
<proteinExistence type="predicted"/>
<dbReference type="PANTHER" id="PTHR47031">
    <property type="entry name" value="SAP DNA-BINDING DOMAIN-CONTAINING PROTEIN"/>
    <property type="match status" value="1"/>
</dbReference>
<dbReference type="SMART" id="SM00513">
    <property type="entry name" value="SAP"/>
    <property type="match status" value="1"/>
</dbReference>
<sequence>MRDNPAYINRILGSIYNDLGFLVDCGVITEAIYEEVVSKIPRRYFPPQNYSERKEVSCSQSGSQNNQHLYAHREENSKVLCPRTSIGSNVAEITSKFQQNVNVTSVSSPPQIKQTQTQENNHAVRAPLPSVPKKANVAGIFQAEALYDYEGEDDDDLTLKVGDKISVLEYVNEDWWRGICNGKEGIFPANHVKKIQPFSVNERVTLSHLSSQEHGSQKEQTYSQKGYYGYQPSSQSQTQQYNPEKKAISNVGKKFGNAAVFGAGAAVGSHIFYKSTLYTWITTILFKIFIFIKAMDLSLLKVSELKEELGKRGLSKAGLKKDLVDRLEKALNEEGCAPFVGDNSAEKPPNGSAGNESYHVVIESSEKAEKNDTPIIKDKQVKQVIKEEEKDQGNIGEADKDIASAFCLDKNEEFKDETKNNINNEISSNNQEEMSNISLKREWACLNEETNKAVKKIKDDSEELKSNLSLEKYVETGCAGGMDNDTLKTEKITEPIHKLTNAVYIRDFTRPLQTFQFKSYLLDIIKGVDDINDGIFKQFWMNNLKTHAFIVFTNVDHAKRVRDALHKSIWPYEKGRQPLWADYVPEDKVDEWINIEEQSPRDTKWEVIYSVNGVADLSQVKKKIISKQHQL</sequence>
<evidence type="ECO:0000259" key="3">
    <source>
        <dbReference type="PROSITE" id="PS50002"/>
    </source>
</evidence>
<evidence type="ECO:0000256" key="1">
    <source>
        <dbReference type="ARBA" id="ARBA00022443"/>
    </source>
</evidence>
<evidence type="ECO:0000259" key="4">
    <source>
        <dbReference type="PROSITE" id="PS50800"/>
    </source>
</evidence>
<name>A0A899GEL9_9ASCO</name>
<dbReference type="Pfam" id="PF00018">
    <property type="entry name" value="SH3_1"/>
    <property type="match status" value="1"/>
</dbReference>
<dbReference type="InterPro" id="IPR036028">
    <property type="entry name" value="SH3-like_dom_sf"/>
</dbReference>
<dbReference type="PANTHER" id="PTHR47031:SF3">
    <property type="entry name" value="SAP DOMAIN-CONTAINING PROTEIN"/>
    <property type="match status" value="1"/>
</dbReference>
<dbReference type="FunFam" id="2.30.30.40:FF:000072">
    <property type="entry name" value="Unconventional Myosin IB"/>
    <property type="match status" value="1"/>
</dbReference>
<dbReference type="Proteomes" id="UP000663699">
    <property type="component" value="Chromosome 16"/>
</dbReference>
<feature type="domain" description="SAP" evidence="4">
    <location>
        <begin position="297"/>
        <end position="331"/>
    </location>
</feature>
<evidence type="ECO:0000256" key="2">
    <source>
        <dbReference type="PROSITE-ProRule" id="PRU00192"/>
    </source>
</evidence>
<accession>A0A899GEL9</accession>
<dbReference type="EMBL" id="CP054547">
    <property type="protein sequence ID" value="QSL67037.1"/>
    <property type="molecule type" value="Genomic_DNA"/>
</dbReference>
<dbReference type="CDD" id="cd12432">
    <property type="entry name" value="RRM_ACINU"/>
    <property type="match status" value="1"/>
</dbReference>
<dbReference type="Gene3D" id="2.30.30.40">
    <property type="entry name" value="SH3 Domains"/>
    <property type="match status" value="1"/>
</dbReference>
<evidence type="ECO:0000313" key="5">
    <source>
        <dbReference type="EMBL" id="QSL67037.1"/>
    </source>
</evidence>
<organism evidence="5 6">
    <name type="scientific">Pneumocystis wakefieldiae</name>
    <dbReference type="NCBI Taxonomy" id="38082"/>
    <lineage>
        <taxon>Eukaryota</taxon>
        <taxon>Fungi</taxon>
        <taxon>Dikarya</taxon>
        <taxon>Ascomycota</taxon>
        <taxon>Taphrinomycotina</taxon>
        <taxon>Pneumocystomycetes</taxon>
        <taxon>Pneumocystaceae</taxon>
        <taxon>Pneumocystis</taxon>
    </lineage>
</organism>
<dbReference type="SUPFAM" id="SSF68906">
    <property type="entry name" value="SAP domain"/>
    <property type="match status" value="1"/>
</dbReference>
<dbReference type="PRINTS" id="PR00452">
    <property type="entry name" value="SH3DOMAIN"/>
</dbReference>
<feature type="domain" description="SH3" evidence="3">
    <location>
        <begin position="138"/>
        <end position="197"/>
    </location>
</feature>
<gene>
    <name evidence="5" type="ORF">MERGE_001424</name>
</gene>
<dbReference type="InterPro" id="IPR001452">
    <property type="entry name" value="SH3_domain"/>
</dbReference>
<dbReference type="AlphaFoldDB" id="A0A899GEL9"/>